<dbReference type="Gene3D" id="2.40.50.140">
    <property type="entry name" value="Nucleic acid-binding proteins"/>
    <property type="match status" value="1"/>
</dbReference>
<gene>
    <name evidence="5" type="ORF">BKA24_001943</name>
</gene>
<evidence type="ECO:0000256" key="2">
    <source>
        <dbReference type="PROSITE-ProRule" id="PRU00252"/>
    </source>
</evidence>
<evidence type="ECO:0000313" key="5">
    <source>
        <dbReference type="EMBL" id="MBB4667234.1"/>
    </source>
</evidence>
<accession>A0A7W7BT68</accession>
<dbReference type="Pfam" id="PF00436">
    <property type="entry name" value="SSB"/>
    <property type="match status" value="1"/>
</dbReference>
<dbReference type="InterPro" id="IPR012340">
    <property type="entry name" value="NA-bd_OB-fold"/>
</dbReference>
<dbReference type="GO" id="GO:0009295">
    <property type="term" value="C:nucleoid"/>
    <property type="evidence" value="ECO:0007669"/>
    <property type="project" value="TreeGrafter"/>
</dbReference>
<dbReference type="PANTHER" id="PTHR10302:SF0">
    <property type="entry name" value="SINGLE-STRANDED DNA-BINDING PROTEIN, MITOCHONDRIAL"/>
    <property type="match status" value="1"/>
</dbReference>
<keyword evidence="1 2" id="KW-0238">DNA-binding</keyword>
<reference evidence="5 6" key="1">
    <citation type="submission" date="2020-08" db="EMBL/GenBank/DDBJ databases">
        <title>Sequencing the genomes of 1000 actinobacteria strains.</title>
        <authorList>
            <person name="Klenk H.-P."/>
        </authorList>
    </citation>
    <scope>NUCLEOTIDE SEQUENCE [LARGE SCALE GENOMIC DNA]</scope>
    <source>
        <strain evidence="5 6">DSM 24947</strain>
    </source>
</reference>
<dbReference type="PROSITE" id="PS50935">
    <property type="entry name" value="SSB"/>
    <property type="match status" value="1"/>
</dbReference>
<dbReference type="InterPro" id="IPR000424">
    <property type="entry name" value="Primosome_PriB/ssb"/>
</dbReference>
<dbReference type="CDD" id="cd04496">
    <property type="entry name" value="SSB_OBF"/>
    <property type="match status" value="1"/>
</dbReference>
<evidence type="ECO:0000256" key="3">
    <source>
        <dbReference type="RuleBase" id="RU000524"/>
    </source>
</evidence>
<dbReference type="SUPFAM" id="SSF50249">
    <property type="entry name" value="Nucleic acid-binding proteins"/>
    <property type="match status" value="1"/>
</dbReference>
<protein>
    <recommendedName>
        <fullName evidence="3">Single-stranded DNA-binding protein</fullName>
    </recommendedName>
</protein>
<dbReference type="RefSeq" id="WP_184217534.1">
    <property type="nucleotide sequence ID" value="NZ_JACHMD010000001.1"/>
</dbReference>
<dbReference type="GO" id="GO:0003697">
    <property type="term" value="F:single-stranded DNA binding"/>
    <property type="evidence" value="ECO:0007669"/>
    <property type="project" value="InterPro"/>
</dbReference>
<dbReference type="AlphaFoldDB" id="A0A7W7BT68"/>
<dbReference type="InterPro" id="IPR011344">
    <property type="entry name" value="ssDNA-bd"/>
</dbReference>
<feature type="compositionally biased region" description="Low complexity" evidence="4">
    <location>
        <begin position="122"/>
        <end position="134"/>
    </location>
</feature>
<comment type="caution">
    <text evidence="5">The sequence shown here is derived from an EMBL/GenBank/DDBJ whole genome shotgun (WGS) entry which is preliminary data.</text>
</comment>
<dbReference type="PANTHER" id="PTHR10302">
    <property type="entry name" value="SINGLE-STRANDED DNA-BINDING PROTEIN"/>
    <property type="match status" value="1"/>
</dbReference>
<dbReference type="Proteomes" id="UP000573729">
    <property type="component" value="Unassembled WGS sequence"/>
</dbReference>
<proteinExistence type="predicted"/>
<feature type="region of interest" description="Disordered" evidence="4">
    <location>
        <begin position="116"/>
        <end position="154"/>
    </location>
</feature>
<sequence>MKDHITIVGNVGAEPELRRLADGTTIAALRVATQDRHLDTKSGEWVDGATSWYDVSAFRGLGENVLASIRRGQRVIVSGALTIRRWENGDRSGTSAEIVAAAIGPELKFGTTVFTGRPTVKTPAPTSPETPAEPVDATVASSSGWAPAPGEGPF</sequence>
<organism evidence="5 6">
    <name type="scientific">Microbacterium marinum</name>
    <dbReference type="NCBI Taxonomy" id="421115"/>
    <lineage>
        <taxon>Bacteria</taxon>
        <taxon>Bacillati</taxon>
        <taxon>Actinomycetota</taxon>
        <taxon>Actinomycetes</taxon>
        <taxon>Micrococcales</taxon>
        <taxon>Microbacteriaceae</taxon>
        <taxon>Microbacterium</taxon>
    </lineage>
</organism>
<dbReference type="GO" id="GO:0006260">
    <property type="term" value="P:DNA replication"/>
    <property type="evidence" value="ECO:0007669"/>
    <property type="project" value="InterPro"/>
</dbReference>
<evidence type="ECO:0000256" key="1">
    <source>
        <dbReference type="ARBA" id="ARBA00023125"/>
    </source>
</evidence>
<dbReference type="EMBL" id="JACHMD010000001">
    <property type="protein sequence ID" value="MBB4667234.1"/>
    <property type="molecule type" value="Genomic_DNA"/>
</dbReference>
<evidence type="ECO:0000313" key="6">
    <source>
        <dbReference type="Proteomes" id="UP000573729"/>
    </source>
</evidence>
<keyword evidence="6" id="KW-1185">Reference proteome</keyword>
<evidence type="ECO:0000256" key="4">
    <source>
        <dbReference type="SAM" id="MobiDB-lite"/>
    </source>
</evidence>
<dbReference type="NCBIfam" id="TIGR00621">
    <property type="entry name" value="ssb"/>
    <property type="match status" value="1"/>
</dbReference>
<name>A0A7W7BT68_9MICO</name>